<dbReference type="PANTHER" id="PTHR31017:SF1">
    <property type="entry name" value="LATE SECRETORY PATHWAY PROTEIN AVL9 HOMOLOG"/>
    <property type="match status" value="1"/>
</dbReference>
<organism evidence="3 4">
    <name type="scientific">Ascosphaera apis ARSEF 7405</name>
    <dbReference type="NCBI Taxonomy" id="392613"/>
    <lineage>
        <taxon>Eukaryota</taxon>
        <taxon>Fungi</taxon>
        <taxon>Dikarya</taxon>
        <taxon>Ascomycota</taxon>
        <taxon>Pezizomycotina</taxon>
        <taxon>Eurotiomycetes</taxon>
        <taxon>Eurotiomycetidae</taxon>
        <taxon>Onygenales</taxon>
        <taxon>Ascosphaeraceae</taxon>
        <taxon>Ascosphaera</taxon>
    </lineage>
</organism>
<dbReference type="GO" id="GO:0005737">
    <property type="term" value="C:cytoplasm"/>
    <property type="evidence" value="ECO:0007669"/>
    <property type="project" value="TreeGrafter"/>
</dbReference>
<accession>A0A167W5P9</accession>
<dbReference type="InterPro" id="IPR018307">
    <property type="entry name" value="ABL9/DENND6_dom"/>
</dbReference>
<dbReference type="VEuPathDB" id="FungiDB:AAP_05004"/>
<feature type="region of interest" description="Disordered" evidence="1">
    <location>
        <begin position="475"/>
        <end position="646"/>
    </location>
</feature>
<evidence type="ECO:0000313" key="3">
    <source>
        <dbReference type="EMBL" id="KZZ88432.1"/>
    </source>
</evidence>
<feature type="compositionally biased region" description="Polar residues" evidence="1">
    <location>
        <begin position="564"/>
        <end position="626"/>
    </location>
</feature>
<gene>
    <name evidence="3" type="ORF">AAP_05004</name>
</gene>
<dbReference type="Pfam" id="PF09794">
    <property type="entry name" value="Avl9"/>
    <property type="match status" value="2"/>
</dbReference>
<evidence type="ECO:0000313" key="4">
    <source>
        <dbReference type="Proteomes" id="UP000242877"/>
    </source>
</evidence>
<feature type="domain" description="AVL9/DENND6" evidence="2">
    <location>
        <begin position="10"/>
        <end position="60"/>
    </location>
</feature>
<comment type="caution">
    <text evidence="3">The sequence shown here is derived from an EMBL/GenBank/DDBJ whole genome shotgun (WGS) entry which is preliminary data.</text>
</comment>
<feature type="compositionally biased region" description="Low complexity" evidence="1">
    <location>
        <begin position="479"/>
        <end position="521"/>
    </location>
</feature>
<feature type="compositionally biased region" description="Polar residues" evidence="1">
    <location>
        <begin position="409"/>
        <end position="423"/>
    </location>
</feature>
<feature type="compositionally biased region" description="Low complexity" evidence="1">
    <location>
        <begin position="443"/>
        <end position="456"/>
    </location>
</feature>
<feature type="compositionally biased region" description="Basic residues" evidence="1">
    <location>
        <begin position="538"/>
        <end position="547"/>
    </location>
</feature>
<evidence type="ECO:0000259" key="2">
    <source>
        <dbReference type="Pfam" id="PF09794"/>
    </source>
</evidence>
<dbReference type="OrthoDB" id="192887at2759"/>
<dbReference type="EMBL" id="AZGZ01000026">
    <property type="protein sequence ID" value="KZZ88432.1"/>
    <property type="molecule type" value="Genomic_DNA"/>
</dbReference>
<dbReference type="PANTHER" id="PTHR31017">
    <property type="entry name" value="LATE SECRETORY PATHWAY PROTEIN AVL9-RELATED"/>
    <property type="match status" value="1"/>
</dbReference>
<feature type="region of interest" description="Disordered" evidence="1">
    <location>
        <begin position="377"/>
        <end position="460"/>
    </location>
</feature>
<dbReference type="Proteomes" id="UP000242877">
    <property type="component" value="Unassembled WGS sequence"/>
</dbReference>
<feature type="compositionally biased region" description="Basic and acidic residues" evidence="1">
    <location>
        <begin position="631"/>
        <end position="646"/>
    </location>
</feature>
<reference evidence="3 4" key="1">
    <citation type="journal article" date="2016" name="Genome Biol. Evol.">
        <title>Divergent and convergent evolution of fungal pathogenicity.</title>
        <authorList>
            <person name="Shang Y."/>
            <person name="Xiao G."/>
            <person name="Zheng P."/>
            <person name="Cen K."/>
            <person name="Zhan S."/>
            <person name="Wang C."/>
        </authorList>
    </citation>
    <scope>NUCLEOTIDE SEQUENCE [LARGE SCALE GENOMIC DNA]</scope>
    <source>
        <strain evidence="3 4">ARSEF 7405</strain>
    </source>
</reference>
<evidence type="ECO:0000256" key="1">
    <source>
        <dbReference type="SAM" id="MobiDB-lite"/>
    </source>
</evidence>
<keyword evidence="4" id="KW-1185">Reference proteome</keyword>
<dbReference type="InterPro" id="IPR051731">
    <property type="entry name" value="DENND11/AVL9_GEFs"/>
</dbReference>
<feature type="domain" description="AVL9/DENND6" evidence="2">
    <location>
        <begin position="87"/>
        <end position="252"/>
    </location>
</feature>
<name>A0A167W5P9_9EURO</name>
<dbReference type="AlphaFoldDB" id="A0A167W5P9"/>
<feature type="compositionally biased region" description="Basic and acidic residues" evidence="1">
    <location>
        <begin position="377"/>
        <end position="389"/>
    </location>
</feature>
<proteinExistence type="predicted"/>
<sequence>MSAGDPRGPSVLVVGFHHARGPEIELCISAEGLDHIDKDDYALLPFMALSDGAHLDFSDTEILRRFHDSLIENVGGLNRQPRNESLGLINNLQDCASPQFDTYAQTAQRATSLKTSDKDSLLAYMGLPLQIFGKGSIFGPYTPLQKLDMLADYGTKSYVVGSTNSLLLQQKDRYSDILIDLDHSTINISSPSLRSALALTAADRRWINFLVQTINETWDDAHPEQPKTHGYLGSEEFIRLQFEEYLLALLSSWKYHLELTGKEKALGPSAHAITDIEGDPALDFNRDFLESWQRTSNFALYSKLTADSIPFSVVEPHHPCAGGMGMEEIQRRIASQVSELHLGDRVSEGREALGKHIATGHKRVVSAFNNLWADIESKRTEQKQKREKSVSPPSRKGSKRLPEGPRTLSRASSQASVSTQTPPGWTYVNKRPSPDLPQGEKFQQQPQAQQQQPQQQRAGSYIGSWASWASEKRREWQVRRSSSPSVSPVVLSPRASSVNMPTHNNDTNNAANSSADSIHSSGQGVSPPLSGEDQPKLSRGRSRRKRLSNIIRRSDSSHNRNSMKEQTQTHHGFSTSPARSMLSSPLSRTAETPSVAPTQNKSLSPNPQWNDKASKRNSMPPLNSSEPPLEYQKEQDQRPSTHGHDV</sequence>
<protein>
    <submittedName>
        <fullName evidence="3">Avl9 protein</fullName>
    </submittedName>
</protein>